<dbReference type="EMBL" id="CP017305">
    <property type="protein sequence ID" value="AOS83205.1"/>
    <property type="molecule type" value="Genomic_DNA"/>
</dbReference>
<dbReference type="PROSITE" id="PS51257">
    <property type="entry name" value="PROKAR_LIPOPROTEIN"/>
    <property type="match status" value="1"/>
</dbReference>
<dbReference type="Pfam" id="PF13590">
    <property type="entry name" value="DUF4136"/>
    <property type="match status" value="1"/>
</dbReference>
<dbReference type="InterPro" id="IPR025411">
    <property type="entry name" value="DUF4136"/>
</dbReference>
<dbReference type="RefSeq" id="WP_069808929.1">
    <property type="nucleotide sequence ID" value="NZ_CP017305.1"/>
</dbReference>
<dbReference type="STRING" id="274537.BIU88_03015"/>
<dbReference type="Gene3D" id="3.30.160.670">
    <property type="match status" value="1"/>
</dbReference>
<evidence type="ECO:0000313" key="3">
    <source>
        <dbReference type="Proteomes" id="UP000095185"/>
    </source>
</evidence>
<gene>
    <name evidence="2" type="ORF">BIU88_03015</name>
</gene>
<dbReference type="AlphaFoldDB" id="A0A1D8D1B1"/>
<keyword evidence="3" id="KW-1185">Reference proteome</keyword>
<proteinExistence type="predicted"/>
<dbReference type="KEGG" id="clz:BIU88_03015"/>
<reference evidence="2" key="1">
    <citation type="submission" date="2016-09" db="EMBL/GenBank/DDBJ databases">
        <title>Genome sequence of Chlorobaculum limnaeum.</title>
        <authorList>
            <person name="Liu Z."/>
            <person name="Tank M."/>
            <person name="Bryant D.A."/>
        </authorList>
    </citation>
    <scope>NUCLEOTIDE SEQUENCE [LARGE SCALE GENOMIC DNA]</scope>
    <source>
        <strain evidence="2">DSM 1677</strain>
    </source>
</reference>
<organism evidence="2 3">
    <name type="scientific">Chlorobaculum limnaeum</name>
    <dbReference type="NCBI Taxonomy" id="274537"/>
    <lineage>
        <taxon>Bacteria</taxon>
        <taxon>Pseudomonadati</taxon>
        <taxon>Chlorobiota</taxon>
        <taxon>Chlorobiia</taxon>
        <taxon>Chlorobiales</taxon>
        <taxon>Chlorobiaceae</taxon>
        <taxon>Chlorobaculum</taxon>
    </lineage>
</organism>
<feature type="domain" description="DUF4136" evidence="1">
    <location>
        <begin position="24"/>
        <end position="192"/>
    </location>
</feature>
<name>A0A1D8D1B1_CHLLM</name>
<evidence type="ECO:0000313" key="2">
    <source>
        <dbReference type="EMBL" id="AOS83205.1"/>
    </source>
</evidence>
<evidence type="ECO:0000259" key="1">
    <source>
        <dbReference type="Pfam" id="PF13590"/>
    </source>
</evidence>
<dbReference type="Proteomes" id="UP000095185">
    <property type="component" value="Chromosome"/>
</dbReference>
<sequence length="195" mass="22304">MQTRIWIFPLIALLTLAGCSNYRVVSDYDSSIPFERYKTYRWSSAGSVGISDDILARNPFIYKHIKSAVDRELAAKGFVLKASGPTDFTVSPHARIRERVVVEPPVGFAYSSGYYHRWGRRGYTTIWYDPYLYPAVSYYEEGTLIIDIIDSRTDDIAWSGVARGILKNYDTSVQMHRDIDEVVTKIMAQFPPVVR</sequence>
<accession>A0A1D8D1B1</accession>
<dbReference type="OrthoDB" id="5432251at2"/>
<protein>
    <recommendedName>
        <fullName evidence="1">DUF4136 domain-containing protein</fullName>
    </recommendedName>
</protein>